<name>A0A9P6AN53_9AGAM</name>
<accession>A0A9P6AN53</accession>
<organism evidence="3 4">
    <name type="scientific">Hydnum rufescens UP504</name>
    <dbReference type="NCBI Taxonomy" id="1448309"/>
    <lineage>
        <taxon>Eukaryota</taxon>
        <taxon>Fungi</taxon>
        <taxon>Dikarya</taxon>
        <taxon>Basidiomycota</taxon>
        <taxon>Agaricomycotina</taxon>
        <taxon>Agaricomycetes</taxon>
        <taxon>Cantharellales</taxon>
        <taxon>Hydnaceae</taxon>
        <taxon>Hydnum</taxon>
    </lineage>
</organism>
<dbReference type="AlphaFoldDB" id="A0A9P6AN53"/>
<reference evidence="3" key="1">
    <citation type="journal article" date="2020" name="Nat. Commun.">
        <title>Large-scale genome sequencing of mycorrhizal fungi provides insights into the early evolution of symbiotic traits.</title>
        <authorList>
            <person name="Miyauchi S."/>
            <person name="Kiss E."/>
            <person name="Kuo A."/>
            <person name="Drula E."/>
            <person name="Kohler A."/>
            <person name="Sanchez-Garcia M."/>
            <person name="Morin E."/>
            <person name="Andreopoulos B."/>
            <person name="Barry K.W."/>
            <person name="Bonito G."/>
            <person name="Buee M."/>
            <person name="Carver A."/>
            <person name="Chen C."/>
            <person name="Cichocki N."/>
            <person name="Clum A."/>
            <person name="Culley D."/>
            <person name="Crous P.W."/>
            <person name="Fauchery L."/>
            <person name="Girlanda M."/>
            <person name="Hayes R.D."/>
            <person name="Keri Z."/>
            <person name="LaButti K."/>
            <person name="Lipzen A."/>
            <person name="Lombard V."/>
            <person name="Magnuson J."/>
            <person name="Maillard F."/>
            <person name="Murat C."/>
            <person name="Nolan M."/>
            <person name="Ohm R.A."/>
            <person name="Pangilinan J."/>
            <person name="Pereira M.F."/>
            <person name="Perotto S."/>
            <person name="Peter M."/>
            <person name="Pfister S."/>
            <person name="Riley R."/>
            <person name="Sitrit Y."/>
            <person name="Stielow J.B."/>
            <person name="Szollosi G."/>
            <person name="Zifcakova L."/>
            <person name="Stursova M."/>
            <person name="Spatafora J.W."/>
            <person name="Tedersoo L."/>
            <person name="Vaario L.M."/>
            <person name="Yamada A."/>
            <person name="Yan M."/>
            <person name="Wang P."/>
            <person name="Xu J."/>
            <person name="Bruns T."/>
            <person name="Baldrian P."/>
            <person name="Vilgalys R."/>
            <person name="Dunand C."/>
            <person name="Henrissat B."/>
            <person name="Grigoriev I.V."/>
            <person name="Hibbett D."/>
            <person name="Nagy L.G."/>
            <person name="Martin F.M."/>
        </authorList>
    </citation>
    <scope>NUCLEOTIDE SEQUENCE</scope>
    <source>
        <strain evidence="3">UP504</strain>
    </source>
</reference>
<dbReference type="CDD" id="cd13969">
    <property type="entry name" value="ADCK1-like"/>
    <property type="match status" value="1"/>
</dbReference>
<evidence type="ECO:0000259" key="2">
    <source>
        <dbReference type="Pfam" id="PF03109"/>
    </source>
</evidence>
<comment type="caution">
    <text evidence="3">The sequence shown here is derived from an EMBL/GenBank/DDBJ whole genome shotgun (WGS) entry which is preliminary data.</text>
</comment>
<dbReference type="PANTHER" id="PTHR43173">
    <property type="entry name" value="ABC1 FAMILY PROTEIN"/>
    <property type="match status" value="1"/>
</dbReference>
<feature type="domain" description="ABC1 atypical kinase-like" evidence="2">
    <location>
        <begin position="63"/>
        <end position="325"/>
    </location>
</feature>
<proteinExistence type="inferred from homology"/>
<protein>
    <recommendedName>
        <fullName evidence="2">ABC1 atypical kinase-like domain-containing protein</fullName>
    </recommendedName>
</protein>
<dbReference type="OrthoDB" id="427480at2759"/>
<dbReference type="InterPro" id="IPR051130">
    <property type="entry name" value="Mito_struct-func_regulator"/>
</dbReference>
<dbReference type="Pfam" id="PF03109">
    <property type="entry name" value="ABC1"/>
    <property type="match status" value="1"/>
</dbReference>
<dbReference type="SUPFAM" id="SSF56112">
    <property type="entry name" value="Protein kinase-like (PK-like)"/>
    <property type="match status" value="1"/>
</dbReference>
<dbReference type="PANTHER" id="PTHR43173:SF37">
    <property type="entry name" value="ABC1 FAMILY PROTEIN C10F6.14C"/>
    <property type="match status" value="1"/>
</dbReference>
<dbReference type="InterPro" id="IPR045307">
    <property type="entry name" value="ADCK1_dom"/>
</dbReference>
<evidence type="ECO:0000313" key="3">
    <source>
        <dbReference type="EMBL" id="KAF9508848.1"/>
    </source>
</evidence>
<evidence type="ECO:0000313" key="4">
    <source>
        <dbReference type="Proteomes" id="UP000886523"/>
    </source>
</evidence>
<evidence type="ECO:0000256" key="1">
    <source>
        <dbReference type="ARBA" id="ARBA00009670"/>
    </source>
</evidence>
<dbReference type="Proteomes" id="UP000886523">
    <property type="component" value="Unassembled WGS sequence"/>
</dbReference>
<dbReference type="InterPro" id="IPR004147">
    <property type="entry name" value="ABC1_dom"/>
</dbReference>
<sequence length="550" mass="62707">MIALDYKLNFNPDSLQAINALHERAADRLLQVCEKNGGLYVKLAQALATQAAILPPPYLKLAKLLDNAVHFDYPTVQEIVKTELGGSIEELFIRFDREPIAAASIAQVHRARIRLPSGEEEEVAVKIQRPDIRRHADWDLLAYRLLLQAYDRIFDLNLGFASKYISDQIMQETEFDNEAKNSDKIRTLILSSPTPLIRNTVYVPRIHHNLSTPRILTMEYISDASRLTDLDKIKSMGLDIKGVARSMVEVFAAQIFDMGFVQADGHPRRVNSRFNILIRRHPNGKKGQHQVVLIDHGLYVTLSSEFRSKYSQLWYAIFIQDLPTISRICEGWGIGQAELFASATLLRPWRAKDSKRSSSNGFNRGFEGAEGRPKIDEVSKTVEQQQLEAQRELKAKLKTFLLNVELLPKEILFVGRAMRILQANNQAMGSPVNRINILAKHASAGLLRHPVPLDPSSPISPLPSALRTYFASRISFLRFRLTLFTIDVAFHVTNWVAWITSFQRRIIAWMRPDWGNVTYRGRFEDKLEADLRDMARQKFGMQISDDAFET</sequence>
<dbReference type="EMBL" id="MU129049">
    <property type="protein sequence ID" value="KAF9508848.1"/>
    <property type="molecule type" value="Genomic_DNA"/>
</dbReference>
<gene>
    <name evidence="3" type="ORF">BS47DRAFT_1414927</name>
</gene>
<dbReference type="InterPro" id="IPR011009">
    <property type="entry name" value="Kinase-like_dom_sf"/>
</dbReference>
<comment type="similarity">
    <text evidence="1">Belongs to the protein kinase superfamily. ADCK protein kinase family.</text>
</comment>
<keyword evidence="4" id="KW-1185">Reference proteome</keyword>